<evidence type="ECO:0000313" key="3">
    <source>
        <dbReference type="Proteomes" id="UP001365405"/>
    </source>
</evidence>
<keyword evidence="3" id="KW-1185">Reference proteome</keyword>
<dbReference type="PANTHER" id="PTHR43316:SF8">
    <property type="entry name" value="HAD FAMILY HYDROLASE"/>
    <property type="match status" value="1"/>
</dbReference>
<accession>A0ABU9CH69</accession>
<name>A0ABU9CH69_9BURK</name>
<evidence type="ECO:0000256" key="1">
    <source>
        <dbReference type="ARBA" id="ARBA00022801"/>
    </source>
</evidence>
<dbReference type="InterPro" id="IPR023214">
    <property type="entry name" value="HAD_sf"/>
</dbReference>
<dbReference type="Proteomes" id="UP001365405">
    <property type="component" value="Unassembled WGS sequence"/>
</dbReference>
<dbReference type="InterPro" id="IPR023198">
    <property type="entry name" value="PGP-like_dom2"/>
</dbReference>
<dbReference type="PANTHER" id="PTHR43316">
    <property type="entry name" value="HYDROLASE, HALOACID DELAHOGENASE-RELATED"/>
    <property type="match status" value="1"/>
</dbReference>
<dbReference type="Gene3D" id="3.40.50.1000">
    <property type="entry name" value="HAD superfamily/HAD-like"/>
    <property type="match status" value="1"/>
</dbReference>
<keyword evidence="1 2" id="KW-0378">Hydrolase</keyword>
<dbReference type="InterPro" id="IPR051540">
    <property type="entry name" value="S-2-haloacid_dehalogenase"/>
</dbReference>
<dbReference type="InterPro" id="IPR036412">
    <property type="entry name" value="HAD-like_sf"/>
</dbReference>
<gene>
    <name evidence="2" type="ORF">AACH10_12595</name>
</gene>
<evidence type="ECO:0000313" key="2">
    <source>
        <dbReference type="EMBL" id="MEK8051081.1"/>
    </source>
</evidence>
<dbReference type="RefSeq" id="WP_341410771.1">
    <property type="nucleotide sequence ID" value="NZ_JBBUTH010000007.1"/>
</dbReference>
<organism evidence="2 3">
    <name type="scientific">Pseudaquabacterium inlustre</name>
    <dbReference type="NCBI Taxonomy" id="2984192"/>
    <lineage>
        <taxon>Bacteria</taxon>
        <taxon>Pseudomonadati</taxon>
        <taxon>Pseudomonadota</taxon>
        <taxon>Betaproteobacteria</taxon>
        <taxon>Burkholderiales</taxon>
        <taxon>Sphaerotilaceae</taxon>
        <taxon>Pseudaquabacterium</taxon>
    </lineage>
</organism>
<dbReference type="GO" id="GO:0016787">
    <property type="term" value="F:hydrolase activity"/>
    <property type="evidence" value="ECO:0007669"/>
    <property type="project" value="UniProtKB-KW"/>
</dbReference>
<dbReference type="SFLD" id="SFLDG01129">
    <property type="entry name" value="C1.5:_HAD__Beta-PGM__Phosphata"/>
    <property type="match status" value="1"/>
</dbReference>
<dbReference type="Pfam" id="PF00702">
    <property type="entry name" value="Hydrolase"/>
    <property type="match status" value="1"/>
</dbReference>
<proteinExistence type="predicted"/>
<reference evidence="2 3" key="1">
    <citation type="submission" date="2024-04" db="EMBL/GenBank/DDBJ databases">
        <title>Novel species of the genus Ideonella isolated from streams.</title>
        <authorList>
            <person name="Lu H."/>
        </authorList>
    </citation>
    <scope>NUCLEOTIDE SEQUENCE [LARGE SCALE GENOMIC DNA]</scope>
    <source>
        <strain evidence="2 3">DXS22W</strain>
    </source>
</reference>
<dbReference type="EMBL" id="JBBUTH010000007">
    <property type="protein sequence ID" value="MEK8051081.1"/>
    <property type="molecule type" value="Genomic_DNA"/>
</dbReference>
<sequence>MTRPALRPRLIGLDADDTLWHNEPLFRMTHARFDALLQPWADAATVASHLAAVERRNLSTYGYGAKGFTLSMLETALDLSHREVPGAVLHEILSAGRELMRHPMEPLPGVAEALPRLAAIAPLVLVTKGDLFHQETKLAASGLGAFFHGVEIVSEKTADTYRRVAARHGVAPEATLMAGNSVRSDILPALDAGCRAVLIPYPLVWAHEAAEVPQDHPRFSQCDSLAALADWLEALPQAGA</sequence>
<dbReference type="SUPFAM" id="SSF56784">
    <property type="entry name" value="HAD-like"/>
    <property type="match status" value="1"/>
</dbReference>
<comment type="caution">
    <text evidence="2">The sequence shown here is derived from an EMBL/GenBank/DDBJ whole genome shotgun (WGS) entry which is preliminary data.</text>
</comment>
<protein>
    <submittedName>
        <fullName evidence="2">HAD family hydrolase</fullName>
    </submittedName>
</protein>
<dbReference type="Gene3D" id="1.10.150.240">
    <property type="entry name" value="Putative phosphatase, domain 2"/>
    <property type="match status" value="1"/>
</dbReference>
<dbReference type="SFLD" id="SFLDS00003">
    <property type="entry name" value="Haloacid_Dehalogenase"/>
    <property type="match status" value="1"/>
</dbReference>